<dbReference type="OrthoDB" id="5386574at2759"/>
<evidence type="ECO:0000313" key="3">
    <source>
        <dbReference type="Proteomes" id="UP000053411"/>
    </source>
</evidence>
<feature type="compositionally biased region" description="Low complexity" evidence="1">
    <location>
        <begin position="187"/>
        <end position="198"/>
    </location>
</feature>
<gene>
    <name evidence="2" type="ORF">Z520_00115</name>
</gene>
<dbReference type="VEuPathDB" id="FungiDB:Z520_00115"/>
<feature type="region of interest" description="Disordered" evidence="1">
    <location>
        <begin position="233"/>
        <end position="275"/>
    </location>
</feature>
<evidence type="ECO:0008006" key="4">
    <source>
        <dbReference type="Google" id="ProtNLM"/>
    </source>
</evidence>
<feature type="compositionally biased region" description="Basic and acidic residues" evidence="1">
    <location>
        <begin position="632"/>
        <end position="653"/>
    </location>
</feature>
<feature type="compositionally biased region" description="Low complexity" evidence="1">
    <location>
        <begin position="1040"/>
        <end position="1053"/>
    </location>
</feature>
<name>A0A0D2L328_9EURO</name>
<feature type="compositionally biased region" description="Basic and acidic residues" evidence="1">
    <location>
        <begin position="858"/>
        <end position="880"/>
    </location>
</feature>
<feature type="region of interest" description="Disordered" evidence="1">
    <location>
        <begin position="139"/>
        <end position="218"/>
    </location>
</feature>
<organism evidence="2 3">
    <name type="scientific">Fonsecaea multimorphosa CBS 102226</name>
    <dbReference type="NCBI Taxonomy" id="1442371"/>
    <lineage>
        <taxon>Eukaryota</taxon>
        <taxon>Fungi</taxon>
        <taxon>Dikarya</taxon>
        <taxon>Ascomycota</taxon>
        <taxon>Pezizomycotina</taxon>
        <taxon>Eurotiomycetes</taxon>
        <taxon>Chaetothyriomycetidae</taxon>
        <taxon>Chaetothyriales</taxon>
        <taxon>Herpotrichiellaceae</taxon>
        <taxon>Fonsecaea</taxon>
    </lineage>
</organism>
<feature type="region of interest" description="Disordered" evidence="1">
    <location>
        <begin position="1"/>
        <end position="84"/>
    </location>
</feature>
<dbReference type="InterPro" id="IPR021582">
    <property type="entry name" value="Aim21"/>
</dbReference>
<feature type="compositionally biased region" description="Basic and acidic residues" evidence="1">
    <location>
        <begin position="541"/>
        <end position="559"/>
    </location>
</feature>
<feature type="compositionally biased region" description="Basic residues" evidence="1">
    <location>
        <begin position="881"/>
        <end position="891"/>
    </location>
</feature>
<reference evidence="2 3" key="1">
    <citation type="submission" date="2015-01" db="EMBL/GenBank/DDBJ databases">
        <title>The Genome Sequence of Fonsecaea multimorphosa CBS 102226.</title>
        <authorList>
            <consortium name="The Broad Institute Genomics Platform"/>
            <person name="Cuomo C."/>
            <person name="de Hoog S."/>
            <person name="Gorbushina A."/>
            <person name="Stielow B."/>
            <person name="Teixiera M."/>
            <person name="Abouelleil A."/>
            <person name="Chapman S.B."/>
            <person name="Priest M."/>
            <person name="Young S.K."/>
            <person name="Wortman J."/>
            <person name="Nusbaum C."/>
            <person name="Birren B."/>
        </authorList>
    </citation>
    <scope>NUCLEOTIDE SEQUENCE [LARGE SCALE GENOMIC DNA]</scope>
    <source>
        <strain evidence="2 3">CBS 102226</strain>
    </source>
</reference>
<feature type="compositionally biased region" description="Polar residues" evidence="1">
    <location>
        <begin position="1011"/>
        <end position="1023"/>
    </location>
</feature>
<accession>A0A0D2L328</accession>
<feature type="region of interest" description="Disordered" evidence="1">
    <location>
        <begin position="488"/>
        <end position="527"/>
    </location>
</feature>
<keyword evidence="3" id="KW-1185">Reference proteome</keyword>
<dbReference type="STRING" id="1442371.A0A0D2L328"/>
<dbReference type="RefSeq" id="XP_016637546.1">
    <property type="nucleotide sequence ID" value="XM_016770636.1"/>
</dbReference>
<feature type="compositionally biased region" description="Basic and acidic residues" evidence="1">
    <location>
        <begin position="566"/>
        <end position="578"/>
    </location>
</feature>
<dbReference type="EMBL" id="KN848062">
    <property type="protein sequence ID" value="KIY03424.1"/>
    <property type="molecule type" value="Genomic_DNA"/>
</dbReference>
<feature type="region of interest" description="Disordered" evidence="1">
    <location>
        <begin position="924"/>
        <end position="1126"/>
    </location>
</feature>
<feature type="compositionally biased region" description="Polar residues" evidence="1">
    <location>
        <begin position="145"/>
        <end position="166"/>
    </location>
</feature>
<feature type="compositionally biased region" description="Basic and acidic residues" evidence="1">
    <location>
        <begin position="763"/>
        <end position="775"/>
    </location>
</feature>
<feature type="compositionally biased region" description="Low complexity" evidence="1">
    <location>
        <begin position="819"/>
        <end position="830"/>
    </location>
</feature>
<sequence>MSAAQVAPTIPPRPVRAQQAAAHGAGRLPDIPPRPINKRLERSLSPSHYPRSPLNEPWSANLTRHKTNEQASAEGLPRRPSVQYLPSLGQEGMEYAEIMDMESEMQTDTQTSQQPPISTLAADAAAQTRNIAQDLQLHAPKPSLPKSSATAQVQAVTRTDLQQASSHGLGKPSTPSQDEGEGLQQVRTRSSFSRPSSTIGGERRPSVFGDEESGPAELGLRVPINPLLGDVQAPSPALGLSPAHTGTNGDKRRPTHSRAKASREIFTPPGSYGLHGHGVAPQDRFEKDWYAKHPEVAQIEETLGHGVYESIGSGRGAFALSSDDLNKIVRDTASRGSGFGTTGTTFSYPDEQIGYLASDIYVSRSQQNTPNSLAKTLTNTSQPALESPLRKASFPANDTIPAEVRRGRLSVSSRHDDHDAVESEQEGEIHIPAGRRFNKITGGEESMNESLETRPLVPQSSQEEEYLQEYGYTAPILAADEVAKEAGWEHLQPAVSPKQERRGSLEPASGEVTPGSRPPSRPTSMYSLHSANHSLSRFISHAEERDTMHTPLEDVHEYEPLFPEDDDKKPISYSERFKQRPNALQRRFPSQDIWEDTPSSALYSATVSTPDLPAKAEEGVSASKTFEPPEQEAARKEEPSEQEKARLIPKEQRLAQSRFAPHLRDDMPTRPGMVPRFPSQDIWEDSPDSHHLVTTISNLPKEEQPEPETSPEVPAKPSIPPRPAKNRLGEGTSSAQVAPSVPPRPQKALGTVPPLGVPQSDAAKPKDTSPTELKKVPSIPDRPKPQIPARPAKKLAGEGLAKTISGGSTGSVEQERISPPVAKAKPQVPARPIPGSKIANLRGNFMNDLNQKLGLGPPKEKEPEPEPVAEEAKPLEDARKGRARGPQRRAPAKSPAAPVKPMGFSMFSPRALWTIDDVDELNVTSSETTAPASTLKEEESGNLDVSGEKAEQLEDSAPAEEPSPATIDVTDHAETKPTVPETKVESQPAPMATNLATNTAGELADPDPTLGTPTQEKSNPLSRNESDEKDDKEGEEVGLSQRTTASSTQASGSELEREEPNPNTDAIPVSKHTTASTLGDTVPLEKSPTPDEPRTLRNTLPEGEPGNTMRNTLPEGEPGKASMEEV</sequence>
<proteinExistence type="predicted"/>
<dbReference type="Pfam" id="PF11489">
    <property type="entry name" value="Aim21"/>
    <property type="match status" value="1"/>
</dbReference>
<feature type="region of interest" description="Disordered" evidence="1">
    <location>
        <begin position="604"/>
        <end position="904"/>
    </location>
</feature>
<evidence type="ECO:0000256" key="1">
    <source>
        <dbReference type="SAM" id="MobiDB-lite"/>
    </source>
</evidence>
<feature type="compositionally biased region" description="Low complexity" evidence="1">
    <location>
        <begin position="892"/>
        <end position="901"/>
    </location>
</feature>
<protein>
    <recommendedName>
        <fullName evidence="4">Altered inheritance of mitochondria protein 21</fullName>
    </recommendedName>
</protein>
<dbReference type="GeneID" id="27705861"/>
<dbReference type="Proteomes" id="UP000053411">
    <property type="component" value="Unassembled WGS sequence"/>
</dbReference>
<feature type="compositionally biased region" description="Low complexity" evidence="1">
    <location>
        <begin position="17"/>
        <end position="27"/>
    </location>
</feature>
<dbReference type="AlphaFoldDB" id="A0A0D2L328"/>
<evidence type="ECO:0000313" key="2">
    <source>
        <dbReference type="EMBL" id="KIY03424.1"/>
    </source>
</evidence>
<feature type="region of interest" description="Disordered" evidence="1">
    <location>
        <begin position="541"/>
        <end position="592"/>
    </location>
</feature>